<reference evidence="2" key="2">
    <citation type="submission" date="2023-06" db="EMBL/GenBank/DDBJ databases">
        <authorList>
            <consortium name="Lawrence Berkeley National Laboratory"/>
            <person name="Haridas S."/>
            <person name="Hensen N."/>
            <person name="Bonometti L."/>
            <person name="Westerberg I."/>
            <person name="Brannstrom I.O."/>
            <person name="Guillou S."/>
            <person name="Cros-Aarteil S."/>
            <person name="Calhoun S."/>
            <person name="Kuo A."/>
            <person name="Mondo S."/>
            <person name="Pangilinan J."/>
            <person name="Riley R."/>
            <person name="Labutti K."/>
            <person name="Andreopoulos B."/>
            <person name="Lipzen A."/>
            <person name="Chen C."/>
            <person name="Yanf M."/>
            <person name="Daum C."/>
            <person name="Ng V."/>
            <person name="Clum A."/>
            <person name="Steindorff A."/>
            <person name="Ohm R."/>
            <person name="Martin F."/>
            <person name="Silar P."/>
            <person name="Natvig D."/>
            <person name="Lalanne C."/>
            <person name="Gautier V."/>
            <person name="Ament-Velasquez S.L."/>
            <person name="Kruys A."/>
            <person name="Hutchinson M.I."/>
            <person name="Powell A.J."/>
            <person name="Barry K."/>
            <person name="Miller A.N."/>
            <person name="Grigoriev I.V."/>
            <person name="Debuchy R."/>
            <person name="Gladieux P."/>
            <person name="Thoren M.H."/>
            <person name="Johannesson H."/>
        </authorList>
    </citation>
    <scope>NUCLEOTIDE SEQUENCE</scope>
    <source>
        <strain evidence="2">CBS 314.62</strain>
    </source>
</reference>
<gene>
    <name evidence="2" type="ORF">B0T22DRAFT_9008</name>
</gene>
<evidence type="ECO:0000313" key="3">
    <source>
        <dbReference type="Proteomes" id="UP001270362"/>
    </source>
</evidence>
<comment type="caution">
    <text evidence="2">The sequence shown here is derived from an EMBL/GenBank/DDBJ whole genome shotgun (WGS) entry which is preliminary data.</text>
</comment>
<dbReference type="Proteomes" id="UP001270362">
    <property type="component" value="Unassembled WGS sequence"/>
</dbReference>
<dbReference type="EMBL" id="JAULSO010000001">
    <property type="protein sequence ID" value="KAK3692268.1"/>
    <property type="molecule type" value="Genomic_DNA"/>
</dbReference>
<feature type="compositionally biased region" description="Polar residues" evidence="1">
    <location>
        <begin position="183"/>
        <end position="203"/>
    </location>
</feature>
<proteinExistence type="predicted"/>
<evidence type="ECO:0000256" key="1">
    <source>
        <dbReference type="SAM" id="MobiDB-lite"/>
    </source>
</evidence>
<feature type="region of interest" description="Disordered" evidence="1">
    <location>
        <begin position="183"/>
        <end position="232"/>
    </location>
</feature>
<organism evidence="2 3">
    <name type="scientific">Podospora appendiculata</name>
    <dbReference type="NCBI Taxonomy" id="314037"/>
    <lineage>
        <taxon>Eukaryota</taxon>
        <taxon>Fungi</taxon>
        <taxon>Dikarya</taxon>
        <taxon>Ascomycota</taxon>
        <taxon>Pezizomycotina</taxon>
        <taxon>Sordariomycetes</taxon>
        <taxon>Sordariomycetidae</taxon>
        <taxon>Sordariales</taxon>
        <taxon>Podosporaceae</taxon>
        <taxon>Podospora</taxon>
    </lineage>
</organism>
<name>A0AAE0XF73_9PEZI</name>
<accession>A0AAE0XF73</accession>
<protein>
    <submittedName>
        <fullName evidence="2">Uncharacterized protein</fullName>
    </submittedName>
</protein>
<keyword evidence="3" id="KW-1185">Reference proteome</keyword>
<sequence length="232" mass="25235">MDLMQATHALRPGRPTVCFWRSRTQRTNMQGRYRCTHLLLSLPRARSTPAPGRYFTDSPPSTRGQELTYTVPGLDMCPHLRQIDVLQAPACAGRQGALRTDAATELRLASAVRGSLSFGQDIQPTNEGGHLLGYGVPGGMNGFPEVHARPVGTCGAYSVPYLRAELRCMMLQTSSRMCRAAESTTSPKIMPASQTSTAVLSSSRVHDGRGVKSSTITTPPSHLGQRLWDRPT</sequence>
<evidence type="ECO:0000313" key="2">
    <source>
        <dbReference type="EMBL" id="KAK3692268.1"/>
    </source>
</evidence>
<reference evidence="2" key="1">
    <citation type="journal article" date="2023" name="Mol. Phylogenet. Evol.">
        <title>Genome-scale phylogeny and comparative genomics of the fungal order Sordariales.</title>
        <authorList>
            <person name="Hensen N."/>
            <person name="Bonometti L."/>
            <person name="Westerberg I."/>
            <person name="Brannstrom I.O."/>
            <person name="Guillou S."/>
            <person name="Cros-Aarteil S."/>
            <person name="Calhoun S."/>
            <person name="Haridas S."/>
            <person name="Kuo A."/>
            <person name="Mondo S."/>
            <person name="Pangilinan J."/>
            <person name="Riley R."/>
            <person name="LaButti K."/>
            <person name="Andreopoulos B."/>
            <person name="Lipzen A."/>
            <person name="Chen C."/>
            <person name="Yan M."/>
            <person name="Daum C."/>
            <person name="Ng V."/>
            <person name="Clum A."/>
            <person name="Steindorff A."/>
            <person name="Ohm R.A."/>
            <person name="Martin F."/>
            <person name="Silar P."/>
            <person name="Natvig D.O."/>
            <person name="Lalanne C."/>
            <person name="Gautier V."/>
            <person name="Ament-Velasquez S.L."/>
            <person name="Kruys A."/>
            <person name="Hutchinson M.I."/>
            <person name="Powell A.J."/>
            <person name="Barry K."/>
            <person name="Miller A.N."/>
            <person name="Grigoriev I.V."/>
            <person name="Debuchy R."/>
            <person name="Gladieux P."/>
            <person name="Hiltunen Thoren M."/>
            <person name="Johannesson H."/>
        </authorList>
    </citation>
    <scope>NUCLEOTIDE SEQUENCE</scope>
    <source>
        <strain evidence="2">CBS 314.62</strain>
    </source>
</reference>
<dbReference type="AlphaFoldDB" id="A0AAE0XF73"/>